<reference evidence="5 6" key="1">
    <citation type="journal article" date="2019" name="Biochem. Eng. J.">
        <title>Metabolic engineering of the marine bacteria Neptunomonas concharum for the production of acetoin and meso-2,3-butanediol from acetate.</title>
        <authorList>
            <person name="Li W."/>
            <person name="Pu N."/>
            <person name="Liu C.-X."/>
            <person name="Yuan Q.-P."/>
            <person name="Li Z.-J."/>
        </authorList>
    </citation>
    <scope>NUCLEOTIDE SEQUENCE [LARGE SCALE GENOMIC DNA]</scope>
    <source>
        <strain evidence="5 6">JCM17730</strain>
    </source>
</reference>
<sequence>MAFEPIHQQSLSRQIADQIRQAIVDGSLEADDRLPTEEELAVRFNVSRPTIREALKRLAAQNLVRSKRGPSGGTFVNRPSVRELSESLAGATTLLVGLESFSLDEITQTRLSLETLCCRLAAEHRTDSDLDNLQKELTIQSNPDLTAEELCASDVRFHRAITDATGNRMISFIMYAVIEALQPVANMVAHRFREREIIYRQHQQIFEAISSKNAELAEHFMKEQILYLSDLYQAVADSRP</sequence>
<evidence type="ECO:0000256" key="3">
    <source>
        <dbReference type="ARBA" id="ARBA00023163"/>
    </source>
</evidence>
<dbReference type="KEGG" id="ncu:F0U83_12325"/>
<dbReference type="InterPro" id="IPR000524">
    <property type="entry name" value="Tscrpt_reg_HTH_GntR"/>
</dbReference>
<dbReference type="GO" id="GO:0003700">
    <property type="term" value="F:DNA-binding transcription factor activity"/>
    <property type="evidence" value="ECO:0007669"/>
    <property type="project" value="InterPro"/>
</dbReference>
<evidence type="ECO:0000256" key="1">
    <source>
        <dbReference type="ARBA" id="ARBA00023015"/>
    </source>
</evidence>
<dbReference type="SUPFAM" id="SSF46785">
    <property type="entry name" value="Winged helix' DNA-binding domain"/>
    <property type="match status" value="1"/>
</dbReference>
<gene>
    <name evidence="5" type="ORF">F0U83_12325</name>
</gene>
<dbReference type="CDD" id="cd07377">
    <property type="entry name" value="WHTH_GntR"/>
    <property type="match status" value="1"/>
</dbReference>
<evidence type="ECO:0000313" key="5">
    <source>
        <dbReference type="EMBL" id="QEQ98431.1"/>
    </source>
</evidence>
<dbReference type="EMBL" id="CP043869">
    <property type="protein sequence ID" value="QEQ98431.1"/>
    <property type="molecule type" value="Genomic_DNA"/>
</dbReference>
<dbReference type="OrthoDB" id="1040417at2"/>
<accession>A0A5P1RHD4</accession>
<dbReference type="PRINTS" id="PR00035">
    <property type="entry name" value="HTHGNTR"/>
</dbReference>
<dbReference type="InterPro" id="IPR036390">
    <property type="entry name" value="WH_DNA-bd_sf"/>
</dbReference>
<dbReference type="PANTHER" id="PTHR43537:SF5">
    <property type="entry name" value="UXU OPERON TRANSCRIPTIONAL REGULATOR"/>
    <property type="match status" value="1"/>
</dbReference>
<keyword evidence="6" id="KW-1185">Reference proteome</keyword>
<keyword evidence="1" id="KW-0805">Transcription regulation</keyword>
<dbReference type="SMART" id="SM00895">
    <property type="entry name" value="FCD"/>
    <property type="match status" value="1"/>
</dbReference>
<dbReference type="Proteomes" id="UP000324760">
    <property type="component" value="Chromosome"/>
</dbReference>
<dbReference type="Gene3D" id="1.20.120.530">
    <property type="entry name" value="GntR ligand-binding domain-like"/>
    <property type="match status" value="1"/>
</dbReference>
<protein>
    <submittedName>
        <fullName evidence="5">FadR family transcriptional regulator</fullName>
    </submittedName>
</protein>
<dbReference type="PROSITE" id="PS50949">
    <property type="entry name" value="HTH_GNTR"/>
    <property type="match status" value="1"/>
</dbReference>
<dbReference type="InterPro" id="IPR011711">
    <property type="entry name" value="GntR_C"/>
</dbReference>
<dbReference type="Gene3D" id="1.10.10.10">
    <property type="entry name" value="Winged helix-like DNA-binding domain superfamily/Winged helix DNA-binding domain"/>
    <property type="match status" value="1"/>
</dbReference>
<evidence type="ECO:0000259" key="4">
    <source>
        <dbReference type="PROSITE" id="PS50949"/>
    </source>
</evidence>
<keyword evidence="2" id="KW-0238">DNA-binding</keyword>
<dbReference type="Pfam" id="PF00392">
    <property type="entry name" value="GntR"/>
    <property type="match status" value="1"/>
</dbReference>
<dbReference type="SMART" id="SM00345">
    <property type="entry name" value="HTH_GNTR"/>
    <property type="match status" value="1"/>
</dbReference>
<feature type="domain" description="HTH gntR-type" evidence="4">
    <location>
        <begin position="9"/>
        <end position="79"/>
    </location>
</feature>
<evidence type="ECO:0000313" key="6">
    <source>
        <dbReference type="Proteomes" id="UP000324760"/>
    </source>
</evidence>
<proteinExistence type="predicted"/>
<name>A0A5P1RHD4_9GAMM</name>
<keyword evidence="3" id="KW-0804">Transcription</keyword>
<organism evidence="5 6">
    <name type="scientific">Neptunomonas concharum</name>
    <dbReference type="NCBI Taxonomy" id="1031538"/>
    <lineage>
        <taxon>Bacteria</taxon>
        <taxon>Pseudomonadati</taxon>
        <taxon>Pseudomonadota</taxon>
        <taxon>Gammaproteobacteria</taxon>
        <taxon>Oceanospirillales</taxon>
        <taxon>Oceanospirillaceae</taxon>
        <taxon>Neptunomonas</taxon>
    </lineage>
</organism>
<dbReference type="GO" id="GO:0003677">
    <property type="term" value="F:DNA binding"/>
    <property type="evidence" value="ECO:0007669"/>
    <property type="project" value="UniProtKB-KW"/>
</dbReference>
<dbReference type="InterPro" id="IPR008920">
    <property type="entry name" value="TF_FadR/GntR_C"/>
</dbReference>
<dbReference type="Pfam" id="PF07729">
    <property type="entry name" value="FCD"/>
    <property type="match status" value="1"/>
</dbReference>
<dbReference type="SUPFAM" id="SSF48008">
    <property type="entry name" value="GntR ligand-binding domain-like"/>
    <property type="match status" value="1"/>
</dbReference>
<dbReference type="AlphaFoldDB" id="A0A5P1RHD4"/>
<evidence type="ECO:0000256" key="2">
    <source>
        <dbReference type="ARBA" id="ARBA00023125"/>
    </source>
</evidence>
<dbReference type="InterPro" id="IPR036388">
    <property type="entry name" value="WH-like_DNA-bd_sf"/>
</dbReference>
<dbReference type="PANTHER" id="PTHR43537">
    <property type="entry name" value="TRANSCRIPTIONAL REGULATOR, GNTR FAMILY"/>
    <property type="match status" value="1"/>
</dbReference>